<sequence length="130" mass="14315">MNATVRIGDWISGVSQTDEKFIGYVESIHEGGVLKVWVTQCDREQTVGTSVETVLSKVKKLPESVPSTGEELRSLIELSLLTRDQDWFEELSAKLATLSPTTAGSTEKQYGTNNVRSRLIGMAPKDPMDV</sequence>
<evidence type="ECO:0000313" key="1">
    <source>
        <dbReference type="EMBL" id="TNJ63859.1"/>
    </source>
</evidence>
<organism evidence="1 2">
    <name type="scientific">Paenibacillus hemerocallicola</name>
    <dbReference type="NCBI Taxonomy" id="1172614"/>
    <lineage>
        <taxon>Bacteria</taxon>
        <taxon>Bacillati</taxon>
        <taxon>Bacillota</taxon>
        <taxon>Bacilli</taxon>
        <taxon>Bacillales</taxon>
        <taxon>Paenibacillaceae</taxon>
        <taxon>Paenibacillus</taxon>
    </lineage>
</organism>
<gene>
    <name evidence="1" type="ORF">FE784_23585</name>
</gene>
<reference evidence="1 2" key="1">
    <citation type="submission" date="2019-05" db="EMBL/GenBank/DDBJ databases">
        <title>We sequenced the genome of Paenibacillus hemerocallicola KCTC 33185 for further insight into its adaptation and study the phylogeny of Paenibacillus.</title>
        <authorList>
            <person name="Narsing Rao M.P."/>
        </authorList>
    </citation>
    <scope>NUCLEOTIDE SEQUENCE [LARGE SCALE GENOMIC DNA]</scope>
    <source>
        <strain evidence="1 2">KCTC 33185</strain>
    </source>
</reference>
<comment type="caution">
    <text evidence="1">The sequence shown here is derived from an EMBL/GenBank/DDBJ whole genome shotgun (WGS) entry which is preliminary data.</text>
</comment>
<name>A0A5C4T6K3_9BACL</name>
<protein>
    <submittedName>
        <fullName evidence="1">Group-specific protein</fullName>
    </submittedName>
</protein>
<dbReference type="RefSeq" id="WP_139604716.1">
    <property type="nucleotide sequence ID" value="NZ_VDCQ01000037.1"/>
</dbReference>
<dbReference type="Proteomes" id="UP000307943">
    <property type="component" value="Unassembled WGS sequence"/>
</dbReference>
<proteinExistence type="predicted"/>
<dbReference type="OrthoDB" id="2427704at2"/>
<accession>A0A5C4T6K3</accession>
<dbReference type="EMBL" id="VDCQ01000037">
    <property type="protein sequence ID" value="TNJ63859.1"/>
    <property type="molecule type" value="Genomic_DNA"/>
</dbReference>
<evidence type="ECO:0000313" key="2">
    <source>
        <dbReference type="Proteomes" id="UP000307943"/>
    </source>
</evidence>
<dbReference type="AlphaFoldDB" id="A0A5C4T6K3"/>
<keyword evidence="2" id="KW-1185">Reference proteome</keyword>